<reference evidence="6" key="2">
    <citation type="submission" date="2005-02" db="EMBL/GenBank/DDBJ databases">
        <authorList>
            <consortium name="NIH - Xenopus Gene Collection (XGC) project"/>
        </authorList>
    </citation>
    <scope>NUCLEOTIDE SEQUENCE [LARGE SCALE MRNA]</scope>
    <source>
        <tissue evidence="6">Whole body</tissue>
    </source>
</reference>
<dbReference type="HOGENOM" id="CLU_049216_2_0_1"/>
<dbReference type="RefSeq" id="XP_031753844.1">
    <property type="nucleotide sequence ID" value="XM_031897984.1"/>
</dbReference>
<dbReference type="Ensembl" id="ENSXETT00000069789">
    <property type="protein sequence ID" value="ENSXETP00000073332"/>
    <property type="gene ID" value="ENSXETG00000037575"/>
</dbReference>
<dbReference type="CTD" id="8800"/>
<dbReference type="AlphaFoldDB" id="Q5BL92"/>
<dbReference type="InterPro" id="IPR008733">
    <property type="entry name" value="PEX11"/>
</dbReference>
<dbReference type="PANTHER" id="PTHR12652">
    <property type="entry name" value="PEROXISOMAL BIOGENESIS FACTOR 11"/>
    <property type="match status" value="1"/>
</dbReference>
<dbReference type="eggNOG" id="KOG4186">
    <property type="taxonomic scope" value="Eukaryota"/>
</dbReference>
<comment type="subcellular location">
    <subcellularLocation>
        <location evidence="4">Peroxisome membrane</location>
    </subcellularLocation>
</comment>
<evidence type="ECO:0000256" key="5">
    <source>
        <dbReference type="SAM" id="Phobius"/>
    </source>
</evidence>
<dbReference type="GeneTree" id="ENSGT00390000014273"/>
<evidence type="ECO:0000313" key="13">
    <source>
        <dbReference type="RefSeq" id="XP_031753844.1"/>
    </source>
</evidence>
<evidence type="ECO:0000313" key="7">
    <source>
        <dbReference type="Ensembl" id="ENSXETP00000073332"/>
    </source>
</evidence>
<dbReference type="DNASU" id="595093"/>
<dbReference type="GeneID" id="595093"/>
<evidence type="ECO:0000313" key="8">
    <source>
        <dbReference type="Proteomes" id="UP000008143"/>
    </source>
</evidence>
<organism evidence="6">
    <name type="scientific">Xenopus tropicalis</name>
    <name type="common">Western clawed frog</name>
    <name type="synonym">Silurana tropicalis</name>
    <dbReference type="NCBI Taxonomy" id="8364"/>
    <lineage>
        <taxon>Eukaryota</taxon>
        <taxon>Metazoa</taxon>
        <taxon>Chordata</taxon>
        <taxon>Craniata</taxon>
        <taxon>Vertebrata</taxon>
        <taxon>Euteleostomi</taxon>
        <taxon>Amphibia</taxon>
        <taxon>Batrachia</taxon>
        <taxon>Anura</taxon>
        <taxon>Pipoidea</taxon>
        <taxon>Pipidae</taxon>
        <taxon>Xenopodinae</taxon>
        <taxon>Xenopus</taxon>
        <taxon>Silurana</taxon>
    </lineage>
</organism>
<evidence type="ECO:0000313" key="9">
    <source>
        <dbReference type="RefSeq" id="NP_001025701.1"/>
    </source>
</evidence>
<accession>Q5BL92</accession>
<evidence type="ECO:0000256" key="3">
    <source>
        <dbReference type="ARBA" id="ARBA00023140"/>
    </source>
</evidence>
<keyword evidence="8" id="KW-1185">Reference proteome</keyword>
<name>Q5BL92_XENTR</name>
<proteinExistence type="evidence at transcript level"/>
<dbReference type="GO" id="GO:0005778">
    <property type="term" value="C:peroxisomal membrane"/>
    <property type="evidence" value="ECO:0000318"/>
    <property type="project" value="GO_Central"/>
</dbReference>
<protein>
    <submittedName>
        <fullName evidence="7">Peroxisomal biogenesis factor 11 alpha</fullName>
    </submittedName>
    <submittedName>
        <fullName evidence="9 10 11">Peroxisomal membrane protein 11A</fullName>
    </submittedName>
    <submittedName>
        <fullName evidence="6">Pex11a protein</fullName>
    </submittedName>
</protein>
<dbReference type="Pfam" id="PF05648">
    <property type="entry name" value="PEX11"/>
    <property type="match status" value="1"/>
</dbReference>
<reference evidence="9" key="1">
    <citation type="journal article" date="2002" name="Dev. Dyn.">
        <title>Genetic and genomic tools for Xenopus research: The NIH Xenopus initiative.</title>
        <authorList>
            <person name="Klein S.L."/>
            <person name="Strausberg R.L."/>
            <person name="Wagner L."/>
            <person name="Pontius J."/>
            <person name="Clifton S.W."/>
            <person name="Richardson P."/>
        </authorList>
    </citation>
    <scope>NUCLEOTIDE SEQUENCE</scope>
</reference>
<evidence type="ECO:0000313" key="14">
    <source>
        <dbReference type="Xenbase" id="XB-GENE-970930"/>
    </source>
</evidence>
<dbReference type="Xenbase" id="XB-GENE-970930">
    <property type="gene designation" value="pex11a"/>
</dbReference>
<evidence type="ECO:0000313" key="12">
    <source>
        <dbReference type="RefSeq" id="XP_031753843.1"/>
    </source>
</evidence>
<dbReference type="Bgee" id="ENSXETG00000037575">
    <property type="expression patterns" value="Expressed in skeletal muscle tissue and 6 other cell types or tissues"/>
</dbReference>
<dbReference type="RefSeq" id="XP_012814591.1">
    <property type="nucleotide sequence ID" value="XM_012959137.2"/>
</dbReference>
<dbReference type="OMA" id="AKRTMQL"/>
<evidence type="ECO:0000256" key="1">
    <source>
        <dbReference type="ARBA" id="ARBA00022593"/>
    </source>
</evidence>
<keyword evidence="5" id="KW-1133">Transmembrane helix</keyword>
<keyword evidence="2 5" id="KW-0472">Membrane</keyword>
<keyword evidence="3" id="KW-0576">Peroxisome</keyword>
<dbReference type="Proteomes" id="UP000008143">
    <property type="component" value="Chromosome 3"/>
</dbReference>
<keyword evidence="1" id="KW-0962">Peroxisome biogenesis</keyword>
<sequence>MDLFVQITNQSQGRDRLFRATQYACMLLRYLVENKPGTQKLATKLKRVESNMSSGRKLFRLGNFVHALKASKASIQISDPIPRCCLTAANLNRVLYFVCDTVLWARSVGIVSGISKERWLSRATKCYYYSLLLNILMDIYEISWRMEKEAKERKQKARDTAAESDQDLKFLSVLPKGFENFLLLLYLSFRNHPPLLLDTIKNVCDLFSPLDRLEIYSTSQGIIGICGLVSSLVGILTVANPSLKIKH</sequence>
<keyword evidence="5" id="KW-0812">Transmembrane</keyword>
<reference evidence="9 10" key="5">
    <citation type="submission" date="2025-04" db="UniProtKB">
        <authorList>
            <consortium name="RefSeq"/>
        </authorList>
    </citation>
    <scope>IDENTIFICATION</scope>
    <source>
        <strain evidence="10 11">Nigerian</strain>
        <tissue evidence="10 11">Liver and blood</tissue>
    </source>
</reference>
<dbReference type="KEGG" id="xtr:595093"/>
<dbReference type="GO" id="GO:0016559">
    <property type="term" value="P:peroxisome fission"/>
    <property type="evidence" value="ECO:0000318"/>
    <property type="project" value="GO_Central"/>
</dbReference>
<dbReference type="RefSeq" id="XP_031753843.1">
    <property type="nucleotide sequence ID" value="XM_031897983.1"/>
</dbReference>
<dbReference type="EMBL" id="BC090557">
    <property type="protein sequence ID" value="AAH90557.1"/>
    <property type="molecule type" value="mRNA"/>
</dbReference>
<evidence type="ECO:0000313" key="10">
    <source>
        <dbReference type="RefSeq" id="XP_012814591.1"/>
    </source>
</evidence>
<gene>
    <name evidence="6 7 9 10 11 12 13 14" type="primary">pex11a</name>
</gene>
<dbReference type="OrthoDB" id="411017at2759"/>
<evidence type="ECO:0000313" key="6">
    <source>
        <dbReference type="EMBL" id="AAH90557.1"/>
    </source>
</evidence>
<dbReference type="STRING" id="8364.ENSXETP00000050489"/>
<dbReference type="RefSeq" id="NP_001025701.1">
    <property type="nucleotide sequence ID" value="NM_001030530.1"/>
</dbReference>
<evidence type="ECO:0000256" key="4">
    <source>
        <dbReference type="ARBA" id="ARBA00046271"/>
    </source>
</evidence>
<evidence type="ECO:0000256" key="2">
    <source>
        <dbReference type="ARBA" id="ARBA00023136"/>
    </source>
</evidence>
<dbReference type="AGR" id="Xenbase:XB-GENE-970930"/>
<dbReference type="RefSeq" id="XP_031753842.1">
    <property type="nucleotide sequence ID" value="XM_031897982.1"/>
</dbReference>
<evidence type="ECO:0000313" key="11">
    <source>
        <dbReference type="RefSeq" id="XP_031753842.1"/>
    </source>
</evidence>
<reference evidence="7" key="3">
    <citation type="journal article" date="2010" name="Science">
        <title>The genome of the Western clawed frog Xenopus tropicalis.</title>
        <authorList>
            <person name="Hellsten U."/>
            <person name="Harland R.M."/>
            <person name="Gilchrist M.J."/>
            <person name="Hendrix D."/>
            <person name="Jurka J."/>
            <person name="Kapitonov V."/>
            <person name="Ovcharenko I."/>
            <person name="Putnam N.H."/>
            <person name="Shu S."/>
            <person name="Taher L."/>
            <person name="Blitz I.L."/>
            <person name="Blumberg B."/>
            <person name="Dichmann D.S."/>
            <person name="Dubchak I."/>
            <person name="Amaya E."/>
            <person name="Detter J.C."/>
            <person name="Fletcher R."/>
            <person name="Gerhard D.S."/>
            <person name="Goodstein D."/>
            <person name="Graves T."/>
            <person name="Grigoriev I.V."/>
            <person name="Grimwood J."/>
            <person name="Kawashima T."/>
            <person name="Lindquist E."/>
            <person name="Lucas S.M."/>
            <person name="Mead P.E."/>
            <person name="Mitros T."/>
            <person name="Ogino H."/>
            <person name="Ohta Y."/>
            <person name="Poliakov A.V."/>
            <person name="Pollet N."/>
            <person name="Robert J."/>
            <person name="Salamov A."/>
            <person name="Sater A.K."/>
            <person name="Schmutz J."/>
            <person name="Terry A."/>
            <person name="Vize P.D."/>
            <person name="Warren W.C."/>
            <person name="Wells D."/>
            <person name="Wills A."/>
            <person name="Wilson R.K."/>
            <person name="Zimmerman L.B."/>
            <person name="Zorn A.M."/>
            <person name="Grainger R."/>
            <person name="Grammer T."/>
            <person name="Khokha M.K."/>
            <person name="Richardson P.M."/>
            <person name="Rokhsar D.S."/>
        </authorList>
    </citation>
    <scope>NUCLEOTIDE SEQUENCE [LARGE SCALE GENOMIC DNA]</scope>
    <source>
        <strain evidence="7">Nigerian</strain>
    </source>
</reference>
<reference evidence="7" key="4">
    <citation type="submission" date="2020-05" db="UniProtKB">
        <authorList>
            <consortium name="Ensembl"/>
        </authorList>
    </citation>
    <scope>IDENTIFICATION</scope>
</reference>
<dbReference type="PaxDb" id="8364-ENSXETP00000038465"/>
<dbReference type="PANTHER" id="PTHR12652:SF22">
    <property type="entry name" value="PEROXISOMAL MEMBRANE PROTEIN 11A"/>
    <property type="match status" value="1"/>
</dbReference>
<feature type="transmembrane region" description="Helical" evidence="5">
    <location>
        <begin position="215"/>
        <end position="239"/>
    </location>
</feature>